<sequence length="274" mass="29449">MSAPTPRAYPALASPSPVPGGARTVFAHRGASALAPENTLAAFRRAAAEGAAWIELDVDVISDGTVIVIHDSRLDRTTNRSGSYYDLTAADLAQVDAGSWFADAEGAHPYAGESLPTLRAALDVVAQTGMNVNVELKSCEAGAQACRRLADGVAELLDAHAERGGKEVLVSSFNPLLLERMRVRREGTDLALLTDSRMLGDDWRSYVENLGAIAVNPGDEGLERSRVEEIRELGYGVNVWTVNSYERAEELFSWGVSGIFTDRVHRLGPLAGER</sequence>
<dbReference type="Proteomes" id="UP000234778">
    <property type="component" value="Unassembled WGS sequence"/>
</dbReference>
<name>A0A2I1KS66_9ACTO</name>
<organism evidence="2 3">
    <name type="scientific">Actinomyces urogenitalis</name>
    <dbReference type="NCBI Taxonomy" id="103621"/>
    <lineage>
        <taxon>Bacteria</taxon>
        <taxon>Bacillati</taxon>
        <taxon>Actinomycetota</taxon>
        <taxon>Actinomycetes</taxon>
        <taxon>Actinomycetales</taxon>
        <taxon>Actinomycetaceae</taxon>
        <taxon>Actinomyces</taxon>
    </lineage>
</organism>
<dbReference type="GO" id="GO:0008081">
    <property type="term" value="F:phosphoric diester hydrolase activity"/>
    <property type="evidence" value="ECO:0007669"/>
    <property type="project" value="InterPro"/>
</dbReference>
<evidence type="ECO:0000313" key="2">
    <source>
        <dbReference type="EMBL" id="PKY98437.1"/>
    </source>
</evidence>
<dbReference type="InterPro" id="IPR017946">
    <property type="entry name" value="PLC-like_Pdiesterase_TIM-brl"/>
</dbReference>
<dbReference type="AlphaFoldDB" id="A0A2I1KS66"/>
<gene>
    <name evidence="2" type="ORF">CYJ26_07525</name>
</gene>
<dbReference type="GO" id="GO:0006629">
    <property type="term" value="P:lipid metabolic process"/>
    <property type="evidence" value="ECO:0007669"/>
    <property type="project" value="InterPro"/>
</dbReference>
<dbReference type="SUPFAM" id="SSF51695">
    <property type="entry name" value="PLC-like phosphodiesterases"/>
    <property type="match status" value="1"/>
</dbReference>
<dbReference type="PROSITE" id="PS51704">
    <property type="entry name" value="GP_PDE"/>
    <property type="match status" value="1"/>
</dbReference>
<reference evidence="2 3" key="1">
    <citation type="submission" date="2017-12" db="EMBL/GenBank/DDBJ databases">
        <title>Phylogenetic diversity of female urinary microbiome.</title>
        <authorList>
            <person name="Thomas-White K."/>
            <person name="Wolfe A.J."/>
        </authorList>
    </citation>
    <scope>NUCLEOTIDE SEQUENCE [LARGE SCALE GENOMIC DNA]</scope>
    <source>
        <strain evidence="2 3">UMB0319</strain>
    </source>
</reference>
<feature type="domain" description="GP-PDE" evidence="1">
    <location>
        <begin position="23"/>
        <end position="271"/>
    </location>
</feature>
<comment type="caution">
    <text evidence="2">The sequence shown here is derived from an EMBL/GenBank/DDBJ whole genome shotgun (WGS) entry which is preliminary data.</text>
</comment>
<dbReference type="Gene3D" id="3.20.20.190">
    <property type="entry name" value="Phosphatidylinositol (PI) phosphodiesterase"/>
    <property type="match status" value="1"/>
</dbReference>
<dbReference type="EMBL" id="PKHA01000007">
    <property type="protein sequence ID" value="PKY98437.1"/>
    <property type="molecule type" value="Genomic_DNA"/>
</dbReference>
<accession>A0A2I1KS66</accession>
<dbReference type="Pfam" id="PF03009">
    <property type="entry name" value="GDPD"/>
    <property type="match status" value="1"/>
</dbReference>
<dbReference type="PANTHER" id="PTHR46211:SF1">
    <property type="entry name" value="GLYCEROPHOSPHODIESTER PHOSPHODIESTERASE, CYTOPLASMIC"/>
    <property type="match status" value="1"/>
</dbReference>
<dbReference type="PANTHER" id="PTHR46211">
    <property type="entry name" value="GLYCEROPHOSPHORYL DIESTER PHOSPHODIESTERASE"/>
    <property type="match status" value="1"/>
</dbReference>
<evidence type="ECO:0000259" key="1">
    <source>
        <dbReference type="PROSITE" id="PS51704"/>
    </source>
</evidence>
<dbReference type="InterPro" id="IPR030395">
    <property type="entry name" value="GP_PDE_dom"/>
</dbReference>
<dbReference type="GeneID" id="81708778"/>
<protein>
    <submittedName>
        <fullName evidence="2">Glycerophosphodiester phosphodiesterase</fullName>
    </submittedName>
</protein>
<evidence type="ECO:0000313" key="3">
    <source>
        <dbReference type="Proteomes" id="UP000234778"/>
    </source>
</evidence>
<dbReference type="RefSeq" id="WP_081449119.1">
    <property type="nucleotide sequence ID" value="NZ_CP136961.1"/>
</dbReference>
<proteinExistence type="predicted"/>